<dbReference type="InterPro" id="IPR007960">
    <property type="entry name" value="TAS2R"/>
</dbReference>
<proteinExistence type="inferred from homology"/>
<evidence type="ECO:0000256" key="6">
    <source>
        <dbReference type="ARBA" id="ARBA00022989"/>
    </source>
</evidence>
<keyword evidence="5 12" id="KW-0812">Transmembrane</keyword>
<dbReference type="PANTHER" id="PTHR11394:SF47">
    <property type="entry name" value="TASTE RECEPTOR TYPE 2 MEMBER 40"/>
    <property type="match status" value="1"/>
</dbReference>
<evidence type="ECO:0000313" key="14">
    <source>
        <dbReference type="Ensembl" id="ENSSOCP00000007300.1"/>
    </source>
</evidence>
<dbReference type="Pfam" id="PF05296">
    <property type="entry name" value="TAS2R"/>
    <property type="match status" value="1"/>
</dbReference>
<dbReference type="PANTHER" id="PTHR11394">
    <property type="entry name" value="TASTE RECEPTOR TYPE 2"/>
    <property type="match status" value="1"/>
</dbReference>
<protein>
    <recommendedName>
        <fullName evidence="12">Taste receptor type 2</fullName>
    </recommendedName>
</protein>
<name>A0A8D0EXN2_STROC</name>
<dbReference type="AlphaFoldDB" id="A0A8D0EXN2"/>
<dbReference type="Ensembl" id="ENSSOCT00000007480.1">
    <property type="protein sequence ID" value="ENSSOCP00000007300.1"/>
    <property type="gene ID" value="ENSSOCG00000005566.1"/>
</dbReference>
<evidence type="ECO:0000256" key="3">
    <source>
        <dbReference type="ARBA" id="ARBA00022480"/>
    </source>
</evidence>
<keyword evidence="4 12" id="KW-0716">Sensory transduction</keyword>
<keyword evidence="9 12" id="KW-0675">Receptor</keyword>
<organism evidence="14 15">
    <name type="scientific">Strix occidentalis caurina</name>
    <name type="common">northern spotted owl</name>
    <dbReference type="NCBI Taxonomy" id="311401"/>
    <lineage>
        <taxon>Eukaryota</taxon>
        <taxon>Metazoa</taxon>
        <taxon>Chordata</taxon>
        <taxon>Craniata</taxon>
        <taxon>Vertebrata</taxon>
        <taxon>Euteleostomi</taxon>
        <taxon>Archelosauria</taxon>
        <taxon>Archosauria</taxon>
        <taxon>Dinosauria</taxon>
        <taxon>Saurischia</taxon>
        <taxon>Theropoda</taxon>
        <taxon>Coelurosauria</taxon>
        <taxon>Aves</taxon>
        <taxon>Neognathae</taxon>
        <taxon>Neoaves</taxon>
        <taxon>Telluraves</taxon>
        <taxon>Strigiformes</taxon>
        <taxon>Strigidae</taxon>
        <taxon>Strix</taxon>
    </lineage>
</organism>
<reference evidence="14" key="2">
    <citation type="submission" date="2025-09" db="UniProtKB">
        <authorList>
            <consortium name="Ensembl"/>
        </authorList>
    </citation>
    <scope>IDENTIFICATION</scope>
</reference>
<evidence type="ECO:0000256" key="8">
    <source>
        <dbReference type="ARBA" id="ARBA00023136"/>
    </source>
</evidence>
<evidence type="ECO:0000256" key="7">
    <source>
        <dbReference type="ARBA" id="ARBA00023040"/>
    </source>
</evidence>
<evidence type="ECO:0000256" key="1">
    <source>
        <dbReference type="ARBA" id="ARBA00004141"/>
    </source>
</evidence>
<evidence type="ECO:0000256" key="11">
    <source>
        <dbReference type="RuleBase" id="RU004423"/>
    </source>
</evidence>
<evidence type="ECO:0000256" key="4">
    <source>
        <dbReference type="ARBA" id="ARBA00022606"/>
    </source>
</evidence>
<dbReference type="FunFam" id="1.20.1070.10:FF:000055">
    <property type="entry name" value="Taste receptor type 2"/>
    <property type="match status" value="1"/>
</dbReference>
<dbReference type="GO" id="GO:0033038">
    <property type="term" value="F:bitter taste receptor activity"/>
    <property type="evidence" value="ECO:0007669"/>
    <property type="project" value="InterPro"/>
</dbReference>
<dbReference type="GO" id="GO:0016020">
    <property type="term" value="C:membrane"/>
    <property type="evidence" value="ECO:0007669"/>
    <property type="project" value="UniProtKB-SubCell"/>
</dbReference>
<keyword evidence="10 12" id="KW-0807">Transducer</keyword>
<dbReference type="Proteomes" id="UP000694551">
    <property type="component" value="Unplaced"/>
</dbReference>
<dbReference type="GO" id="GO:0004930">
    <property type="term" value="F:G protein-coupled receptor activity"/>
    <property type="evidence" value="ECO:0007669"/>
    <property type="project" value="UniProtKB-KW"/>
</dbReference>
<feature type="transmembrane region" description="Helical" evidence="13">
    <location>
        <begin position="66"/>
        <end position="86"/>
    </location>
</feature>
<evidence type="ECO:0000256" key="5">
    <source>
        <dbReference type="ARBA" id="ARBA00022692"/>
    </source>
</evidence>
<keyword evidence="3 12" id="KW-0919">Taste</keyword>
<feature type="transmembrane region" description="Helical" evidence="13">
    <location>
        <begin position="149"/>
        <end position="169"/>
    </location>
</feature>
<comment type="subcellular location">
    <subcellularLocation>
        <location evidence="1 12">Membrane</location>
        <topology evidence="1 12">Multi-pass membrane protein</topology>
    </subcellularLocation>
</comment>
<sequence>DYPTSLRKSIGKSYACKSLELIIKSLSDLHIQEEHQQSFFTIISRCLFVPRYKVSRLDKKISSADMILIFLSTSRFILQVTILMHIHSLYFVDVFKLASVYKAFGAVWMFVNHASLWFSTWLYVLYCVKIINVTQWLLLQIKLRISGMVPWLLLGSLVISSVTSLPLLWTTPKNSTAHITDWNSSHLYLLLLYFVGCFFPLVLSVVTSALLITSLWKHTKKMQCYIDTFRDPLIHVHLTAIKSIISFLILYLSSFVAQMLLILSTSESKDDVKVAVSLVVAGAYPSIHSIILIIVNSKLKLAFRILCQHFKCVDYHVNRCRYIELPVHCRKSSNLLVELIILIRNLPCYMICCCFD</sequence>
<feature type="transmembrane region" description="Helical" evidence="13">
    <location>
        <begin position="106"/>
        <end position="128"/>
    </location>
</feature>
<evidence type="ECO:0000256" key="12">
    <source>
        <dbReference type="RuleBase" id="RU004424"/>
    </source>
</evidence>
<dbReference type="SUPFAM" id="SSF81321">
    <property type="entry name" value="Family A G protein-coupled receptor-like"/>
    <property type="match status" value="1"/>
</dbReference>
<dbReference type="Gene3D" id="1.20.1070.10">
    <property type="entry name" value="Rhodopsin 7-helix transmembrane proteins"/>
    <property type="match status" value="1"/>
</dbReference>
<evidence type="ECO:0000313" key="15">
    <source>
        <dbReference type="Proteomes" id="UP000694551"/>
    </source>
</evidence>
<evidence type="ECO:0000256" key="2">
    <source>
        <dbReference type="ARBA" id="ARBA00007376"/>
    </source>
</evidence>
<evidence type="ECO:0000256" key="13">
    <source>
        <dbReference type="SAM" id="Phobius"/>
    </source>
</evidence>
<keyword evidence="8 12" id="KW-0472">Membrane</keyword>
<feature type="transmembrane region" description="Helical" evidence="13">
    <location>
        <begin position="275"/>
        <end position="295"/>
    </location>
</feature>
<dbReference type="CDD" id="cd13950">
    <property type="entry name" value="7tm_TAS2R"/>
    <property type="match status" value="1"/>
</dbReference>
<keyword evidence="6 13" id="KW-1133">Transmembrane helix</keyword>
<feature type="transmembrane region" description="Helical" evidence="13">
    <location>
        <begin position="189"/>
        <end position="212"/>
    </location>
</feature>
<reference evidence="14" key="1">
    <citation type="submission" date="2025-08" db="UniProtKB">
        <authorList>
            <consortium name="Ensembl"/>
        </authorList>
    </citation>
    <scope>IDENTIFICATION</scope>
</reference>
<keyword evidence="15" id="KW-1185">Reference proteome</keyword>
<comment type="similarity">
    <text evidence="2 11">Belongs to the G-protein coupled receptor T2R family.</text>
</comment>
<evidence type="ECO:0000256" key="9">
    <source>
        <dbReference type="ARBA" id="ARBA00023170"/>
    </source>
</evidence>
<evidence type="ECO:0000256" key="10">
    <source>
        <dbReference type="ARBA" id="ARBA00023224"/>
    </source>
</evidence>
<keyword evidence="7 12" id="KW-0297">G-protein coupled receptor</keyword>
<accession>A0A8D0EXN2</accession>